<dbReference type="Proteomes" id="UP000267096">
    <property type="component" value="Unassembled WGS sequence"/>
</dbReference>
<dbReference type="AlphaFoldDB" id="A0A0M3KDR8"/>
<organism evidence="4">
    <name type="scientific">Anisakis simplex</name>
    <name type="common">Herring worm</name>
    <dbReference type="NCBI Taxonomy" id="6269"/>
    <lineage>
        <taxon>Eukaryota</taxon>
        <taxon>Metazoa</taxon>
        <taxon>Ecdysozoa</taxon>
        <taxon>Nematoda</taxon>
        <taxon>Chromadorea</taxon>
        <taxon>Rhabditida</taxon>
        <taxon>Spirurina</taxon>
        <taxon>Ascaridomorpha</taxon>
        <taxon>Ascaridoidea</taxon>
        <taxon>Anisakidae</taxon>
        <taxon>Anisakis</taxon>
        <taxon>Anisakis simplex complex</taxon>
    </lineage>
</organism>
<reference evidence="4" key="1">
    <citation type="submission" date="2017-02" db="UniProtKB">
        <authorList>
            <consortium name="WormBaseParasite"/>
        </authorList>
    </citation>
    <scope>IDENTIFICATION</scope>
</reference>
<dbReference type="WBParaSite" id="ASIM_0001912101-mRNA-1">
    <property type="protein sequence ID" value="ASIM_0001912101-mRNA-1"/>
    <property type="gene ID" value="ASIM_0001912101"/>
</dbReference>
<evidence type="ECO:0000256" key="1">
    <source>
        <dbReference type="SAM" id="MobiDB-lite"/>
    </source>
</evidence>
<dbReference type="OrthoDB" id="5872390at2759"/>
<sequence>MSVQSRSERLRYCTYPTRVSAIIPDEVMRFCGENVLTFTSLEKLEKRTKDYEPPEIEADLQDAIDQALHDEDQEQNVVIDASRIPILKNSNRIIRTTRSSNTLGSRLQSASRLSSAHSKNVRARSALGRATAAASSGGGTLIYPKARGLNNNTNDNFIGYAAAFDESERRKSLDPSFGAVHNFYDSLDLNGFRARSDSPLSSAASVSDRYSSTPTHRGRSRIRPTRLPILMTRSASAASNPPLESNCCVRSASTICADMVMIGSQERLADNMEETPLNVSKRLLSRCINPKRPNCCKYSKRLLLFSP</sequence>
<feature type="compositionally biased region" description="Low complexity" evidence="1">
    <location>
        <begin position="197"/>
        <end position="212"/>
    </location>
</feature>
<gene>
    <name evidence="2" type="ORF">ASIM_LOCUS18516</name>
</gene>
<keyword evidence="3" id="KW-1185">Reference proteome</keyword>
<protein>
    <submittedName>
        <fullName evidence="4">Expressed conserved protein</fullName>
    </submittedName>
</protein>
<dbReference type="EMBL" id="UYRR01035630">
    <property type="protein sequence ID" value="VDK65104.1"/>
    <property type="molecule type" value="Genomic_DNA"/>
</dbReference>
<feature type="region of interest" description="Disordered" evidence="1">
    <location>
        <begin position="196"/>
        <end position="220"/>
    </location>
</feature>
<name>A0A0M3KDR8_ANISI</name>
<reference evidence="2 3" key="2">
    <citation type="submission" date="2018-11" db="EMBL/GenBank/DDBJ databases">
        <authorList>
            <consortium name="Pathogen Informatics"/>
        </authorList>
    </citation>
    <scope>NUCLEOTIDE SEQUENCE [LARGE SCALE GENOMIC DNA]</scope>
</reference>
<evidence type="ECO:0000313" key="2">
    <source>
        <dbReference type="EMBL" id="VDK65104.1"/>
    </source>
</evidence>
<proteinExistence type="predicted"/>
<evidence type="ECO:0000313" key="4">
    <source>
        <dbReference type="WBParaSite" id="ASIM_0001912101-mRNA-1"/>
    </source>
</evidence>
<accession>A0A0M3KDR8</accession>
<evidence type="ECO:0000313" key="3">
    <source>
        <dbReference type="Proteomes" id="UP000267096"/>
    </source>
</evidence>